<comment type="catalytic activity">
    <reaction evidence="7 8">
        <text>D-erythrose 4-phosphate + phosphoenolpyruvate + H2O = 7-phospho-2-dehydro-3-deoxy-D-arabino-heptonate + phosphate</text>
        <dbReference type="Rhea" id="RHEA:14717"/>
        <dbReference type="ChEBI" id="CHEBI:15377"/>
        <dbReference type="ChEBI" id="CHEBI:16897"/>
        <dbReference type="ChEBI" id="CHEBI:43474"/>
        <dbReference type="ChEBI" id="CHEBI:58394"/>
        <dbReference type="ChEBI" id="CHEBI:58702"/>
        <dbReference type="EC" id="2.5.1.54"/>
    </reaction>
</comment>
<dbReference type="NCBIfam" id="TIGR00034">
    <property type="entry name" value="aroFGH"/>
    <property type="match status" value="1"/>
</dbReference>
<protein>
    <recommendedName>
        <fullName evidence="8">Phospho-2-dehydro-3-deoxyheptonate aldolase</fullName>
        <ecNumber evidence="8">2.5.1.54</ecNumber>
    </recommendedName>
</protein>
<dbReference type="GO" id="GO:0003849">
    <property type="term" value="F:3-deoxy-7-phosphoheptulonate synthase activity"/>
    <property type="evidence" value="ECO:0007669"/>
    <property type="project" value="UniProtKB-EC"/>
</dbReference>
<evidence type="ECO:0000313" key="11">
    <source>
        <dbReference type="Proteomes" id="UP001595699"/>
    </source>
</evidence>
<comment type="pathway">
    <text evidence="2 8">Metabolic intermediate biosynthesis; chorismate biosynthesis; chorismate from D-erythrose 4-phosphate and phosphoenolpyruvate: step 1/7.</text>
</comment>
<organism evidence="10 11">
    <name type="scientific">Tenggerimyces flavus</name>
    <dbReference type="NCBI Taxonomy" id="1708749"/>
    <lineage>
        <taxon>Bacteria</taxon>
        <taxon>Bacillati</taxon>
        <taxon>Actinomycetota</taxon>
        <taxon>Actinomycetes</taxon>
        <taxon>Propionibacteriales</taxon>
        <taxon>Nocardioidaceae</taxon>
        <taxon>Tenggerimyces</taxon>
    </lineage>
</organism>
<evidence type="ECO:0000256" key="6">
    <source>
        <dbReference type="ARBA" id="ARBA00023141"/>
    </source>
</evidence>
<name>A0ABV7YNL4_9ACTN</name>
<keyword evidence="5 8" id="KW-0808">Transferase</keyword>
<evidence type="ECO:0000256" key="3">
    <source>
        <dbReference type="ARBA" id="ARBA00007985"/>
    </source>
</evidence>
<dbReference type="PANTHER" id="PTHR21225:SF12">
    <property type="entry name" value="PHOSPHO-2-DEHYDRO-3-DEOXYHEPTONATE ALDOLASE, TYROSINE-INHIBITED"/>
    <property type="match status" value="1"/>
</dbReference>
<dbReference type="Proteomes" id="UP001595699">
    <property type="component" value="Unassembled WGS sequence"/>
</dbReference>
<dbReference type="InterPro" id="IPR006219">
    <property type="entry name" value="DAHP_synth_1"/>
</dbReference>
<dbReference type="InterPro" id="IPR006218">
    <property type="entry name" value="DAHP1/KDSA"/>
</dbReference>
<dbReference type="Pfam" id="PF00793">
    <property type="entry name" value="DAHP_synth_1"/>
    <property type="match status" value="1"/>
</dbReference>
<dbReference type="InterPro" id="IPR013785">
    <property type="entry name" value="Aldolase_TIM"/>
</dbReference>
<dbReference type="PIRSF" id="PIRSF001361">
    <property type="entry name" value="DAHP_synthase"/>
    <property type="match status" value="1"/>
</dbReference>
<comment type="caution">
    <text evidence="10">The sequence shown here is derived from an EMBL/GenBank/DDBJ whole genome shotgun (WGS) entry which is preliminary data.</text>
</comment>
<evidence type="ECO:0000313" key="10">
    <source>
        <dbReference type="EMBL" id="MFC3765987.1"/>
    </source>
</evidence>
<dbReference type="NCBIfam" id="NF009395">
    <property type="entry name" value="PRK12755.1"/>
    <property type="match status" value="1"/>
</dbReference>
<dbReference type="Gene3D" id="3.20.20.70">
    <property type="entry name" value="Aldolase class I"/>
    <property type="match status" value="1"/>
</dbReference>
<evidence type="ECO:0000256" key="1">
    <source>
        <dbReference type="ARBA" id="ARBA00003726"/>
    </source>
</evidence>
<feature type="domain" description="DAHP synthetase I/KDSA" evidence="9">
    <location>
        <begin position="49"/>
        <end position="344"/>
    </location>
</feature>
<evidence type="ECO:0000256" key="5">
    <source>
        <dbReference type="ARBA" id="ARBA00022679"/>
    </source>
</evidence>
<dbReference type="PANTHER" id="PTHR21225">
    <property type="entry name" value="PHOSPHO-2-DEHYDRO-3-DEOXYHEPTONATE ALDOLASE DAHP SYNTHETASE"/>
    <property type="match status" value="1"/>
</dbReference>
<gene>
    <name evidence="10" type="ORF">ACFOUW_34485</name>
</gene>
<evidence type="ECO:0000256" key="8">
    <source>
        <dbReference type="PIRNR" id="PIRNR001361"/>
    </source>
</evidence>
<evidence type="ECO:0000256" key="2">
    <source>
        <dbReference type="ARBA" id="ARBA00004688"/>
    </source>
</evidence>
<keyword evidence="4 8" id="KW-0028">Amino-acid biosynthesis</keyword>
<comment type="function">
    <text evidence="1 8">Stereospecific condensation of phosphoenolpyruvate (PEP) and D-erythrose-4-phosphate (E4P) giving rise to 3-deoxy-D-arabino-heptulosonate-7-phosphate (DAHP).</text>
</comment>
<evidence type="ECO:0000259" key="9">
    <source>
        <dbReference type="Pfam" id="PF00793"/>
    </source>
</evidence>
<dbReference type="EMBL" id="JBHRZH010000045">
    <property type="protein sequence ID" value="MFC3765987.1"/>
    <property type="molecule type" value="Genomic_DNA"/>
</dbReference>
<reference evidence="11" key="1">
    <citation type="journal article" date="2019" name="Int. J. Syst. Evol. Microbiol.">
        <title>The Global Catalogue of Microorganisms (GCM) 10K type strain sequencing project: providing services to taxonomists for standard genome sequencing and annotation.</title>
        <authorList>
            <consortium name="The Broad Institute Genomics Platform"/>
            <consortium name="The Broad Institute Genome Sequencing Center for Infectious Disease"/>
            <person name="Wu L."/>
            <person name="Ma J."/>
        </authorList>
    </citation>
    <scope>NUCLEOTIDE SEQUENCE [LARGE SCALE GENOMIC DNA]</scope>
    <source>
        <strain evidence="11">CGMCC 4.7241</strain>
    </source>
</reference>
<comment type="similarity">
    <text evidence="3 8">Belongs to the class-I DAHP synthase family.</text>
</comment>
<keyword evidence="6 8" id="KW-0057">Aromatic amino acid biosynthesis</keyword>
<proteinExistence type="inferred from homology"/>
<evidence type="ECO:0000256" key="7">
    <source>
        <dbReference type="ARBA" id="ARBA00047508"/>
    </source>
</evidence>
<dbReference type="RefSeq" id="WP_205120502.1">
    <property type="nucleotide sequence ID" value="NZ_JAFBCM010000001.1"/>
</dbReference>
<evidence type="ECO:0000256" key="4">
    <source>
        <dbReference type="ARBA" id="ARBA00022605"/>
    </source>
</evidence>
<sequence>MNESLSESVRDVRIGAARPLLSPALLRDELPLSDAAAKVVVRGRHEVTRALCGEDERLLVVVGPCSVHDPAAALEYAQRLAVLNEDVKDDLLVVMRVYFEKPRTTLGWKGLINDPDLDGTYNVNKGLRAARKILLGVLDLGLPAGCEFLDPIIPQYIADTVSWGAIGARTSESQVHRHLASGLSMPVGFKNSTSGDVQGAVDAVGAAAASHVFTGINEDGLASILTTRGNPDCHVILRGGQTGTNYDASSVAGARERLAKAGVLDRVVVDASHGNSGKDHKRQPLVAEDVASRIATGDRGVVGMMLESFLVPGRQDLVDGQVNGLVYGQSITDACMGWDTTADVLHGLATAVRTRRSAQVPA</sequence>
<dbReference type="EC" id="2.5.1.54" evidence="8"/>
<accession>A0ABV7YNL4</accession>
<keyword evidence="11" id="KW-1185">Reference proteome</keyword>
<dbReference type="SUPFAM" id="SSF51569">
    <property type="entry name" value="Aldolase"/>
    <property type="match status" value="1"/>
</dbReference>